<evidence type="ECO:0000256" key="6">
    <source>
        <dbReference type="ARBA" id="ARBA00023163"/>
    </source>
</evidence>
<dbReference type="SUPFAM" id="SSF55550">
    <property type="entry name" value="SH2 domain"/>
    <property type="match status" value="1"/>
</dbReference>
<evidence type="ECO:0000256" key="9">
    <source>
        <dbReference type="ARBA" id="ARBA00070625"/>
    </source>
</evidence>
<dbReference type="InterPro" id="IPR023319">
    <property type="entry name" value="Tex-like_HTH_dom_sf"/>
</dbReference>
<dbReference type="InterPro" id="IPR017072">
    <property type="entry name" value="TF_Spt6"/>
</dbReference>
<dbReference type="InterPro" id="IPR028088">
    <property type="entry name" value="Spt6_HTH_DNA-bd_dom"/>
</dbReference>
<dbReference type="PROSITE" id="PS50126">
    <property type="entry name" value="S1"/>
    <property type="match status" value="1"/>
</dbReference>
<sequence length="1420" mass="162814">MADMPERFKLRRIPVCPPEEGELDEEAEWVYKYAFVTANISRQDYEPGGAGADASALFDAARSGTTRKGPSTIGKIHEALNCMRNQQFEVPFIAFYRKEYVEPELNINDLWKVYHWDEKWMQLRNRKQNLVRLFEKMQQFQFMQVEDAPLPSGFRALTEEDIERAKNVQTMEELRDVYQHFLLYYGTDIPRMKAQQRQVRRKAREEDGEGEEEEEAQEPDGLKQASRKTGYSICVQAGLADVANKFGLTPEQFGENMRDNYQRHDVEQETAEPPDLAGQFISNQFGSSEDVLKGARHMVAMQIAHDPQVRQCLRQIFYERAHVTCAPTKKGMKEIDEAHQCYTFKYLKNKPIQELQDDQYLKIDIAEKDGLMTKEIHLDKRDNMTTYFDEIKQLYQRDEFSNLVQEWNNQRSEALERALNHILYPQMAKELHVKLLEEAKEAVVKSSCRKLYGWLKVAPYQVEQQLDDEDDEFDSSRGLRVMGVCYSTNREVASYCCVIDGDGNVVDFMRLVHIMKRKNSYRASDREAKEMELDKLKDFIATKKPHVIAVAAESREAMSVMEDIKELVAALEQEQQMAPINVELLDNELGIVYANSKKAEHDFREYPSLLRQALSLARRLQEPLVEFAQLCNPDEDILSLKYHTLQDEVNREDLMEALYLEFVNRVNEVGVDVNKCVAYTHTAPLVQFVCGLGPRKGYHLLRILKQHNSHLENRTQLVTLCHMGPKVFFNCAGFIKIDTAALGDSTEAYIEVLDGSRVHPETYEWARKMAVDALEYDDTAEDANPAGALEEILESPERLKDLDLDAFAEELERQGYGNKHITLYDIRAELNYRYKDLRTPYRSPTTEERFNLLTKETPQTFYLGKLIMCRVSGFAHKRPKGDQLDQADPVRNDETGLWQCPFCLKSDLPELSEVWNHFDAGECPGQAVGVKTQLDNGVFGFLPLKYLSDKHVSNPEERVAVSMMLHCRITKIDIERFQVELTSRSSDLLDKEGKWKLQKDLFYDYDTEETDTKKEEDKHKQRARQTYVKRVIAHPSFRNIDYKSCEKEMANMEQGEVLIRPSSKGTDHLTATWKVADGILQHIDVREEGKENAFSLGHSLWIGEEEFEDLDEIIARHIQPMAAFARDITNYKYYQDFNGGKRELAEKLLQEEKRKGPSKIPYYFSASQQYPGKFLLAYMPRKAAKYEYATVTPEGIRYRSKMFHSLNSLVRWFKEHFRDRIPGTPMTARTPMGMTGNINATPRMAVDTNAMQRARPGVFSGTPAYQPTPGTPYGYGSYQPVATPMMTPIMTPSYPSNQASLSTPAQMMGTPAPVATPLPIATPLQQPMTTPVQGGMATPQYVPTPRASWSAAQTTPVPARNPPGHTPVQQRPPSDWAKMAELWAKRKQTDPKPKRTPLPDQSPKVAASPVGGSTPLFDER</sequence>
<comment type="subcellular location">
    <subcellularLocation>
        <location evidence="1 10">Nucleus</location>
    </subcellularLocation>
</comment>
<dbReference type="InterPro" id="IPR006641">
    <property type="entry name" value="YqgF/RNaseH-like_dom"/>
</dbReference>
<dbReference type="Gene3D" id="1.10.3500.10">
    <property type="entry name" value="Tex N-terminal region-like"/>
    <property type="match status" value="1"/>
</dbReference>
<dbReference type="InterPro" id="IPR042066">
    <property type="entry name" value="Spt6_death-like"/>
</dbReference>
<evidence type="ECO:0000256" key="7">
    <source>
        <dbReference type="ARBA" id="ARBA00023186"/>
    </source>
</evidence>
<dbReference type="SUPFAM" id="SSF158832">
    <property type="entry name" value="Tex N-terminal region-like"/>
    <property type="match status" value="1"/>
</dbReference>
<dbReference type="CDD" id="cd09918">
    <property type="entry name" value="SH2_Nterm_SPT6_like"/>
    <property type="match status" value="1"/>
</dbReference>
<feature type="region of interest" description="Disordered" evidence="11">
    <location>
        <begin position="1332"/>
        <end position="1420"/>
    </location>
</feature>
<dbReference type="FunFam" id="1.10.10.650:FF:000002">
    <property type="entry name" value="Transcription elongation factor spt6"/>
    <property type="match status" value="1"/>
</dbReference>
<evidence type="ECO:0000256" key="11">
    <source>
        <dbReference type="SAM" id="MobiDB-lite"/>
    </source>
</evidence>
<dbReference type="InterPro" id="IPR041692">
    <property type="entry name" value="HHH_9"/>
</dbReference>
<keyword evidence="7" id="KW-0143">Chaperone</keyword>
<dbReference type="InterPro" id="IPR023323">
    <property type="entry name" value="Tex-like_dom_sf"/>
</dbReference>
<dbReference type="Pfam" id="PF14639">
    <property type="entry name" value="YqgF"/>
    <property type="match status" value="1"/>
</dbReference>
<name>A0AAD9P0V8_RIDPI</name>
<dbReference type="InterPro" id="IPR035420">
    <property type="entry name" value="Spt6_SH2"/>
</dbReference>
<dbReference type="Gene3D" id="1.10.150.850">
    <property type="entry name" value="Spt6, helix-hairpin-helix domain"/>
    <property type="match status" value="1"/>
</dbReference>
<dbReference type="Pfam" id="PF14633">
    <property type="entry name" value="SH2_2"/>
    <property type="match status" value="1"/>
</dbReference>
<dbReference type="PIRSF" id="PIRSF036947">
    <property type="entry name" value="Spt6"/>
    <property type="match status" value="1"/>
</dbReference>
<dbReference type="GO" id="GO:0140673">
    <property type="term" value="P:transcription elongation-coupled chromatin remodeling"/>
    <property type="evidence" value="ECO:0007669"/>
    <property type="project" value="InterPro"/>
</dbReference>
<dbReference type="PANTHER" id="PTHR10145:SF6">
    <property type="entry name" value="TRANSCRIPTION ELONGATION FACTOR SPT6"/>
    <property type="match status" value="1"/>
</dbReference>
<dbReference type="Pfam" id="PF17674">
    <property type="entry name" value="HHH_9"/>
    <property type="match status" value="1"/>
</dbReference>
<proteinExistence type="inferred from homology"/>
<dbReference type="InterPro" id="IPR036860">
    <property type="entry name" value="SH2_dom_sf"/>
</dbReference>
<organism evidence="13 14">
    <name type="scientific">Ridgeia piscesae</name>
    <name type="common">Tubeworm</name>
    <dbReference type="NCBI Taxonomy" id="27915"/>
    <lineage>
        <taxon>Eukaryota</taxon>
        <taxon>Metazoa</taxon>
        <taxon>Spiralia</taxon>
        <taxon>Lophotrochozoa</taxon>
        <taxon>Annelida</taxon>
        <taxon>Polychaeta</taxon>
        <taxon>Sedentaria</taxon>
        <taxon>Canalipalpata</taxon>
        <taxon>Sabellida</taxon>
        <taxon>Siboglinidae</taxon>
        <taxon>Ridgeia</taxon>
    </lineage>
</organism>
<dbReference type="InterPro" id="IPR035018">
    <property type="entry name" value="Spt6_SH2_C"/>
</dbReference>
<reference evidence="13" key="1">
    <citation type="journal article" date="2023" name="Mol. Biol. Evol.">
        <title>Third-Generation Sequencing Reveals the Adaptive Role of the Epigenome in Three Deep-Sea Polychaetes.</title>
        <authorList>
            <person name="Perez M."/>
            <person name="Aroh O."/>
            <person name="Sun Y."/>
            <person name="Lan Y."/>
            <person name="Juniper S.K."/>
            <person name="Young C.R."/>
            <person name="Angers B."/>
            <person name="Qian P.Y."/>
        </authorList>
    </citation>
    <scope>NUCLEOTIDE SEQUENCE</scope>
    <source>
        <strain evidence="13">R07B-5</strain>
    </source>
</reference>
<accession>A0AAD9P0V8</accession>
<dbReference type="InterPro" id="IPR012340">
    <property type="entry name" value="NA-bd_OB-fold"/>
</dbReference>
<dbReference type="Gene3D" id="3.30.420.140">
    <property type="entry name" value="YqgF/RNase H-like domain"/>
    <property type="match status" value="1"/>
</dbReference>
<evidence type="ECO:0000256" key="8">
    <source>
        <dbReference type="ARBA" id="ARBA00023242"/>
    </source>
</evidence>
<dbReference type="PANTHER" id="PTHR10145">
    <property type="entry name" value="TRANSCRIPTION ELONGATION FACTOR SPT6"/>
    <property type="match status" value="1"/>
</dbReference>
<dbReference type="SMART" id="SM00732">
    <property type="entry name" value="YqgFc"/>
    <property type="match status" value="1"/>
</dbReference>
<dbReference type="FunFam" id="3.30.505.10:FF:000089">
    <property type="entry name" value="Transcription elongation factor spt6"/>
    <property type="match status" value="1"/>
</dbReference>
<dbReference type="GO" id="GO:0003677">
    <property type="term" value="F:DNA binding"/>
    <property type="evidence" value="ECO:0007669"/>
    <property type="project" value="InterPro"/>
</dbReference>
<dbReference type="InterPro" id="IPR012337">
    <property type="entry name" value="RNaseH-like_sf"/>
</dbReference>
<dbReference type="InterPro" id="IPR032706">
    <property type="entry name" value="Spt6_HHH"/>
</dbReference>
<keyword evidence="6 10" id="KW-0804">Transcription</keyword>
<dbReference type="InterPro" id="IPR055179">
    <property type="entry name" value="Tex-like_central_region"/>
</dbReference>
<evidence type="ECO:0000256" key="1">
    <source>
        <dbReference type="ARBA" id="ARBA00004123"/>
    </source>
</evidence>
<comment type="caution">
    <text evidence="13">The sequence shown here is derived from an EMBL/GenBank/DDBJ whole genome shotgun (WGS) entry which is preliminary data.</text>
</comment>
<dbReference type="Proteomes" id="UP001209878">
    <property type="component" value="Unassembled WGS sequence"/>
</dbReference>
<comment type="similarity">
    <text evidence="2 10">Belongs to the SPT6 family.</text>
</comment>
<keyword evidence="4" id="KW-0597">Phosphoprotein</keyword>
<evidence type="ECO:0000259" key="12">
    <source>
        <dbReference type="PROSITE" id="PS50126"/>
    </source>
</evidence>
<dbReference type="GO" id="GO:0042393">
    <property type="term" value="F:histone binding"/>
    <property type="evidence" value="ECO:0007669"/>
    <property type="project" value="TreeGrafter"/>
</dbReference>
<feature type="region of interest" description="Disordered" evidence="11">
    <location>
        <begin position="195"/>
        <end position="225"/>
    </location>
</feature>
<feature type="compositionally biased region" description="Basic and acidic residues" evidence="11">
    <location>
        <begin position="1383"/>
        <end position="1393"/>
    </location>
</feature>
<dbReference type="Pfam" id="PF00575">
    <property type="entry name" value="S1"/>
    <property type="match status" value="1"/>
</dbReference>
<feature type="compositionally biased region" description="Acidic residues" evidence="11">
    <location>
        <begin position="206"/>
        <end position="218"/>
    </location>
</feature>
<dbReference type="GO" id="GO:0034728">
    <property type="term" value="P:nucleosome organization"/>
    <property type="evidence" value="ECO:0007669"/>
    <property type="project" value="TreeGrafter"/>
</dbReference>
<feature type="domain" description="S1 motif" evidence="12">
    <location>
        <begin position="929"/>
        <end position="984"/>
    </location>
</feature>
<dbReference type="GO" id="GO:0060429">
    <property type="term" value="P:epithelium development"/>
    <property type="evidence" value="ECO:0007669"/>
    <property type="project" value="UniProtKB-ARBA"/>
</dbReference>
<dbReference type="InterPro" id="IPR037027">
    <property type="entry name" value="YqgF/RNaseH-like_dom_sf"/>
</dbReference>
<evidence type="ECO:0000256" key="2">
    <source>
        <dbReference type="ARBA" id="ARBA00009253"/>
    </source>
</evidence>
<dbReference type="FunFam" id="1.10.150.850:FF:000004">
    <property type="entry name" value="Transcription elongation factor SPT6"/>
    <property type="match status" value="1"/>
</dbReference>
<dbReference type="FunFam" id="1.10.3500.10:FF:000006">
    <property type="entry name" value="Transcription elongation factor spt6"/>
    <property type="match status" value="1"/>
</dbReference>
<dbReference type="Gene3D" id="2.40.50.140">
    <property type="entry name" value="Nucleic acid-binding proteins"/>
    <property type="match status" value="1"/>
</dbReference>
<evidence type="ECO:0000256" key="10">
    <source>
        <dbReference type="PIRNR" id="PIRNR036947"/>
    </source>
</evidence>
<dbReference type="FunFam" id="3.30.420.140:FF:000004">
    <property type="entry name" value="Transcription elongation factor spt6"/>
    <property type="match status" value="1"/>
</dbReference>
<dbReference type="InterPro" id="IPR028231">
    <property type="entry name" value="Spt6_YqgF"/>
</dbReference>
<dbReference type="Pfam" id="PF14635">
    <property type="entry name" value="HHH_7"/>
    <property type="match status" value="1"/>
</dbReference>
<dbReference type="SUPFAM" id="SSF47781">
    <property type="entry name" value="RuvA domain 2-like"/>
    <property type="match status" value="2"/>
</dbReference>
<dbReference type="Gene3D" id="1.10.10.650">
    <property type="entry name" value="RuvA domain 2-like"/>
    <property type="match status" value="1"/>
</dbReference>
<evidence type="ECO:0000313" key="14">
    <source>
        <dbReference type="Proteomes" id="UP001209878"/>
    </source>
</evidence>
<evidence type="ECO:0000313" key="13">
    <source>
        <dbReference type="EMBL" id="KAK2185910.1"/>
    </source>
</evidence>
<dbReference type="EMBL" id="JAODUO010000218">
    <property type="protein sequence ID" value="KAK2185910.1"/>
    <property type="molecule type" value="Genomic_DNA"/>
</dbReference>
<keyword evidence="8 10" id="KW-0539">Nucleus</keyword>
<dbReference type="CDD" id="cd09928">
    <property type="entry name" value="SH2_Cterm_SPT6_like"/>
    <property type="match status" value="1"/>
</dbReference>
<protein>
    <recommendedName>
        <fullName evidence="3">Transcription elongation factor SPT6</fullName>
    </recommendedName>
    <alternativeName>
        <fullName evidence="9">Transcription elongation factor spt6</fullName>
    </alternativeName>
</protein>
<dbReference type="GO" id="GO:0008023">
    <property type="term" value="C:transcription elongation factor complex"/>
    <property type="evidence" value="ECO:0007669"/>
    <property type="project" value="TreeGrafter"/>
</dbReference>
<dbReference type="Gene3D" id="3.30.505.10">
    <property type="entry name" value="SH2 domain"/>
    <property type="match status" value="2"/>
</dbReference>
<keyword evidence="14" id="KW-1185">Reference proteome</keyword>
<evidence type="ECO:0000256" key="5">
    <source>
        <dbReference type="ARBA" id="ARBA00023054"/>
    </source>
</evidence>
<dbReference type="InterPro" id="IPR003029">
    <property type="entry name" value="S1_domain"/>
</dbReference>
<dbReference type="FunFam" id="3.30.505.10:FF:000030">
    <property type="entry name" value="Transcription elongation factor spt6"/>
    <property type="match status" value="1"/>
</dbReference>
<keyword evidence="5" id="KW-0175">Coiled coil</keyword>
<evidence type="ECO:0000256" key="4">
    <source>
        <dbReference type="ARBA" id="ARBA00022553"/>
    </source>
</evidence>
<dbReference type="Gene3D" id="1.10.10.2740">
    <property type="entry name" value="Spt6, Death-like domain"/>
    <property type="match status" value="1"/>
</dbReference>
<gene>
    <name evidence="13" type="ORF">NP493_217g02051</name>
</gene>
<evidence type="ECO:0000256" key="3">
    <source>
        <dbReference type="ARBA" id="ARBA00020248"/>
    </source>
</evidence>
<dbReference type="FunFam" id="1.10.10.2740:FF:000001">
    <property type="entry name" value="Transcription elongation factor spt6"/>
    <property type="match status" value="1"/>
</dbReference>
<dbReference type="Pfam" id="PF14641">
    <property type="entry name" value="HTH_44"/>
    <property type="match status" value="1"/>
</dbReference>
<comment type="function">
    <text evidence="10">Histone H3-H4 chaperone that plays a role in maintenance of chromatin structure during RNA polymerase II transcription elongation.</text>
</comment>
<dbReference type="InterPro" id="IPR010994">
    <property type="entry name" value="RuvA_2-like"/>
</dbReference>
<dbReference type="InterPro" id="IPR035019">
    <property type="entry name" value="Spt6_SH2_N"/>
</dbReference>
<dbReference type="SUPFAM" id="SSF50249">
    <property type="entry name" value="Nucleic acid-binding proteins"/>
    <property type="match status" value="1"/>
</dbReference>
<dbReference type="SUPFAM" id="SSF53098">
    <property type="entry name" value="Ribonuclease H-like"/>
    <property type="match status" value="1"/>
</dbReference>
<dbReference type="Pfam" id="PF22706">
    <property type="entry name" value="Tex_central_region"/>
    <property type="match status" value="1"/>
</dbReference>
<dbReference type="GO" id="GO:0031491">
    <property type="term" value="F:nucleosome binding"/>
    <property type="evidence" value="ECO:0007669"/>
    <property type="project" value="TreeGrafter"/>
</dbReference>